<gene>
    <name evidence="1" type="ORF">SAMN05421853_1234</name>
</gene>
<dbReference type="Proteomes" id="UP000243106">
    <property type="component" value="Unassembled WGS sequence"/>
</dbReference>
<protein>
    <submittedName>
        <fullName evidence="1">Plasmid replication initiator protein</fullName>
    </submittedName>
</protein>
<reference evidence="2" key="1">
    <citation type="submission" date="2016-10" db="EMBL/GenBank/DDBJ databases">
        <authorList>
            <person name="Varghese N."/>
            <person name="Submissions S."/>
        </authorList>
    </citation>
    <scope>NUCLEOTIDE SEQUENCE [LARGE SCALE GENOMIC DNA]</scope>
    <source>
        <strain evidence="2">JCM 10271</strain>
    </source>
</reference>
<dbReference type="Pfam" id="PF10134">
    <property type="entry name" value="RPA"/>
    <property type="match status" value="1"/>
</dbReference>
<evidence type="ECO:0000313" key="1">
    <source>
        <dbReference type="EMBL" id="SFQ69099.1"/>
    </source>
</evidence>
<dbReference type="STRING" id="93684.SAMN05421853_1234"/>
<dbReference type="AlphaFoldDB" id="A0A1I6AK81"/>
<keyword evidence="2" id="KW-1185">Reference proteome</keyword>
<sequence length="356" mass="41668">MVPDTPNLFENLLPDRHPQTDFFVVDVADAVLKDLMPAMEHPFYALSKKPDTSIRRYEHNGKWLEVIPSAKGQATIYDKDILIFAVSQIMHKLNNGEPVERTLRFNPRELLIFVNRGTGGKDYDAFEESLDRLMGTVIKTNIVTHNEGSDIPLSDEEDRGLFHLIERAQVRRKNGSENGRIMWAEIELSEWVYNGIRRQKVLTLHRDYFRLRKPIERRVYEIARKFCGLQPSHEVGLDKLLKRTGARMSLKRFRFVMRELAQRDHLPDYTVSIDEAGDKVTFRSRGSVPAPLEEMFEGSLSPDAYEDAREAAPGWDVRFLENQWRRWCGKEEIEPKRPDAHYVRFCRSWFERRGHP</sequence>
<dbReference type="EMBL" id="FOXV01000023">
    <property type="protein sequence ID" value="SFQ69099.1"/>
    <property type="molecule type" value="Genomic_DNA"/>
</dbReference>
<accession>A0A1I6AK81</accession>
<proteinExistence type="predicted"/>
<name>A0A1I6AK81_9RHOB</name>
<dbReference type="RefSeq" id="WP_093015885.1">
    <property type="nucleotide sequence ID" value="NZ_FOXV01000023.1"/>
</dbReference>
<evidence type="ECO:0000313" key="2">
    <source>
        <dbReference type="Proteomes" id="UP000243106"/>
    </source>
</evidence>
<organism evidence="1 2">
    <name type="scientific">Roseivivax halotolerans</name>
    <dbReference type="NCBI Taxonomy" id="93684"/>
    <lineage>
        <taxon>Bacteria</taxon>
        <taxon>Pseudomonadati</taxon>
        <taxon>Pseudomonadota</taxon>
        <taxon>Alphaproteobacteria</taxon>
        <taxon>Rhodobacterales</taxon>
        <taxon>Roseobacteraceae</taxon>
        <taxon>Roseivivax</taxon>
    </lineage>
</organism>
<dbReference type="InterPro" id="IPR018777">
    <property type="entry name" value="Replication_initiator_prot_A"/>
</dbReference>